<dbReference type="RefSeq" id="WP_310866355.1">
    <property type="nucleotide sequence ID" value="NZ_JAVLSF010000620.1"/>
</dbReference>
<dbReference type="AlphaFoldDB" id="A0AAJ2H0C1"/>
<protein>
    <submittedName>
        <fullName evidence="2">Uncharacterized protein</fullName>
    </submittedName>
</protein>
<name>A0AAJ2H0C1_9HYPH</name>
<keyword evidence="1" id="KW-1133">Transmembrane helix</keyword>
<keyword evidence="1" id="KW-0472">Membrane</keyword>
<organism evidence="2 3">
    <name type="scientific">Rhizobium hidalgonense</name>
    <dbReference type="NCBI Taxonomy" id="1538159"/>
    <lineage>
        <taxon>Bacteria</taxon>
        <taxon>Pseudomonadati</taxon>
        <taxon>Pseudomonadota</taxon>
        <taxon>Alphaproteobacteria</taxon>
        <taxon>Hyphomicrobiales</taxon>
        <taxon>Rhizobiaceae</taxon>
        <taxon>Rhizobium/Agrobacterium group</taxon>
        <taxon>Rhizobium</taxon>
    </lineage>
</organism>
<evidence type="ECO:0000256" key="1">
    <source>
        <dbReference type="SAM" id="Phobius"/>
    </source>
</evidence>
<keyword evidence="1" id="KW-0812">Transmembrane</keyword>
<gene>
    <name evidence="2" type="ORF">RJJ65_37570</name>
</gene>
<comment type="caution">
    <text evidence="2">The sequence shown here is derived from an EMBL/GenBank/DDBJ whole genome shotgun (WGS) entry which is preliminary data.</text>
</comment>
<evidence type="ECO:0000313" key="3">
    <source>
        <dbReference type="Proteomes" id="UP001268610"/>
    </source>
</evidence>
<feature type="transmembrane region" description="Helical" evidence="1">
    <location>
        <begin position="12"/>
        <end position="31"/>
    </location>
</feature>
<proteinExistence type="predicted"/>
<dbReference type="Proteomes" id="UP001268610">
    <property type="component" value="Unassembled WGS sequence"/>
</dbReference>
<evidence type="ECO:0000313" key="2">
    <source>
        <dbReference type="EMBL" id="MDR9778251.1"/>
    </source>
</evidence>
<accession>A0AAJ2H0C1</accession>
<dbReference type="EMBL" id="JAVLSF010000620">
    <property type="protein sequence ID" value="MDR9778251.1"/>
    <property type="molecule type" value="Genomic_DNA"/>
</dbReference>
<reference evidence="2" key="1">
    <citation type="submission" date="2023-04" db="EMBL/GenBank/DDBJ databases">
        <title>Genomic characterization of faba bean (Vicia faba) microsymbionts in Mexican soils.</title>
        <authorList>
            <person name="Rivera Orduna F.N."/>
            <person name="Guevara-Luna J."/>
            <person name="Yan J."/>
            <person name="Arroyo-Herrera I."/>
            <person name="Li Y."/>
            <person name="Vasquez-Murrieta M.S."/>
            <person name="Wang E.T."/>
        </authorList>
    </citation>
    <scope>NUCLEOTIDE SEQUENCE</scope>
    <source>
        <strain evidence="2">CH26</strain>
    </source>
</reference>
<sequence>PKPGLPRQAPSTYSVIGLIITVFGSRAGVLMQSTEAMWLRQNAFGFNHQIRSVKTNQAGNIKINGVYF</sequence>
<feature type="non-terminal residue" evidence="2">
    <location>
        <position position="1"/>
    </location>
</feature>